<organism evidence="1 2">
    <name type="scientific">Candidatus Iainarchaeum sp</name>
    <dbReference type="NCBI Taxonomy" id="3101447"/>
    <lineage>
        <taxon>Archaea</taxon>
        <taxon>Candidatus Iainarchaeota</taxon>
        <taxon>Candidatus Iainarchaeia</taxon>
        <taxon>Candidatus Iainarchaeales</taxon>
        <taxon>Candidatus Iainarchaeaceae</taxon>
        <taxon>Candidatus Iainarchaeum</taxon>
    </lineage>
</organism>
<dbReference type="Proteomes" id="UP000809243">
    <property type="component" value="Unassembled WGS sequence"/>
</dbReference>
<accession>A0A938YQW9</accession>
<dbReference type="Pfam" id="PF10884">
    <property type="entry name" value="DUF2683"/>
    <property type="match status" value="1"/>
</dbReference>
<proteinExistence type="predicted"/>
<sequence>MPTAIVKIDEDANKVINIVKAKYGLKDKSQAINKMAEEYGQELLEPELRPEYIEKLRKYEKEKTVKAKDIDSYFEELKKR</sequence>
<protein>
    <submittedName>
        <fullName evidence="1">DUF2683 family protein</fullName>
    </submittedName>
</protein>
<reference evidence="1" key="1">
    <citation type="submission" date="2021-01" db="EMBL/GenBank/DDBJ databases">
        <title>Active Sulfur Cycling in an Early Earth Analoge.</title>
        <authorList>
            <person name="Hahn C.R."/>
            <person name="Youssef N.H."/>
            <person name="Elshahed M."/>
        </authorList>
    </citation>
    <scope>NUCLEOTIDE SEQUENCE</scope>
    <source>
        <strain evidence="1">Zod_Metabat.1151</strain>
    </source>
</reference>
<dbReference type="EMBL" id="JAFGDB010000032">
    <property type="protein sequence ID" value="MBN2067225.1"/>
    <property type="molecule type" value="Genomic_DNA"/>
</dbReference>
<name>A0A938YQW9_9ARCH</name>
<evidence type="ECO:0000313" key="1">
    <source>
        <dbReference type="EMBL" id="MBN2067225.1"/>
    </source>
</evidence>
<dbReference type="InterPro" id="IPR020271">
    <property type="entry name" value="Uncharacterised_MJ1172"/>
</dbReference>
<comment type="caution">
    <text evidence="1">The sequence shown here is derived from an EMBL/GenBank/DDBJ whole genome shotgun (WGS) entry which is preliminary data.</text>
</comment>
<dbReference type="AlphaFoldDB" id="A0A938YQW9"/>
<gene>
    <name evidence="1" type="ORF">JW744_02040</name>
</gene>
<evidence type="ECO:0000313" key="2">
    <source>
        <dbReference type="Proteomes" id="UP000809243"/>
    </source>
</evidence>